<dbReference type="EMBL" id="SWAU01000440">
    <property type="protein sequence ID" value="TKA94161.1"/>
    <property type="molecule type" value="Genomic_DNA"/>
</dbReference>
<protein>
    <submittedName>
        <fullName evidence="2">Uncharacterized protein</fullName>
    </submittedName>
</protein>
<reference evidence="2 3" key="1">
    <citation type="submission" date="2019-04" db="EMBL/GenBank/DDBJ databases">
        <title>Crypto-aerobic microbial life in anoxic (sulfidic) marine sediments.</title>
        <authorList>
            <person name="Bhattacharya S."/>
            <person name="Roy C."/>
            <person name="Mondal N."/>
            <person name="Sarkar J."/>
            <person name="Mandal S."/>
            <person name="Rameez M.J."/>
            <person name="Ghosh W."/>
        </authorList>
    </citation>
    <scope>NUCLEOTIDE SEQUENCE [LARGE SCALE GENOMIC DNA]</scope>
    <source>
        <strain evidence="2 3">SBBC</strain>
    </source>
</reference>
<name>A0A4U0YWA6_9RHOB</name>
<evidence type="ECO:0000313" key="2">
    <source>
        <dbReference type="EMBL" id="TKA94161.1"/>
    </source>
</evidence>
<evidence type="ECO:0000256" key="1">
    <source>
        <dbReference type="SAM" id="Phobius"/>
    </source>
</evidence>
<dbReference type="Proteomes" id="UP000306340">
    <property type="component" value="Unassembled WGS sequence"/>
</dbReference>
<keyword evidence="1" id="KW-0472">Membrane</keyword>
<feature type="non-terminal residue" evidence="2">
    <location>
        <position position="1"/>
    </location>
</feature>
<keyword evidence="1" id="KW-1133">Transmembrane helix</keyword>
<accession>A0A4U0YWA6</accession>
<proteinExistence type="predicted"/>
<feature type="transmembrane region" description="Helical" evidence="1">
    <location>
        <begin position="32"/>
        <end position="54"/>
    </location>
</feature>
<evidence type="ECO:0000313" key="3">
    <source>
        <dbReference type="Proteomes" id="UP000306340"/>
    </source>
</evidence>
<gene>
    <name evidence="2" type="ORF">FAZ78_23845</name>
</gene>
<dbReference type="RefSeq" id="WP_136794656.1">
    <property type="nucleotide sequence ID" value="NZ_SWAU01000440.1"/>
</dbReference>
<comment type="caution">
    <text evidence="2">The sequence shown here is derived from an EMBL/GenBank/DDBJ whole genome shotgun (WGS) entry which is preliminary data.</text>
</comment>
<sequence>DVRSVRAGRVAAGRGWIGITPRDAYLTQDIRVAALLPGWLYLALAALLMLGAWLREGRFTRRARA</sequence>
<dbReference type="AlphaFoldDB" id="A0A4U0YWA6"/>
<keyword evidence="1" id="KW-0812">Transmembrane</keyword>
<organism evidence="2 3">
    <name type="scientific">Cereibacter changlensis</name>
    <dbReference type="NCBI Taxonomy" id="402884"/>
    <lineage>
        <taxon>Bacteria</taxon>
        <taxon>Pseudomonadati</taxon>
        <taxon>Pseudomonadota</taxon>
        <taxon>Alphaproteobacteria</taxon>
        <taxon>Rhodobacterales</taxon>
        <taxon>Paracoccaceae</taxon>
        <taxon>Cereibacter</taxon>
    </lineage>
</organism>